<evidence type="ECO:0000313" key="4">
    <source>
        <dbReference type="Proteomes" id="UP000662939"/>
    </source>
</evidence>
<dbReference type="Pfam" id="PF03703">
    <property type="entry name" value="bPH_2"/>
    <property type="match status" value="1"/>
</dbReference>
<dbReference type="RefSeq" id="WP_213171935.1">
    <property type="nucleotide sequence ID" value="NZ_CP070496.1"/>
</dbReference>
<keyword evidence="4" id="KW-1185">Reference proteome</keyword>
<protein>
    <submittedName>
        <fullName evidence="3">PH domain-containing protein</fullName>
    </submittedName>
</protein>
<name>A0A895XKS3_9ACTN</name>
<evidence type="ECO:0000259" key="2">
    <source>
        <dbReference type="Pfam" id="PF03703"/>
    </source>
</evidence>
<gene>
    <name evidence="3" type="ORF">JQS30_03080</name>
</gene>
<dbReference type="AlphaFoldDB" id="A0A895XKS3"/>
<dbReference type="Proteomes" id="UP000662939">
    <property type="component" value="Chromosome"/>
</dbReference>
<reference evidence="3" key="1">
    <citation type="submission" date="2021-02" db="EMBL/GenBank/DDBJ databases">
        <title>Natronoglycomyces albus gen. nov., sp. nov, a haloalkaliphilic actinobacterium from a soda solonchak soil.</title>
        <authorList>
            <person name="Sorokin D.Y."/>
            <person name="Khijniak T.V."/>
            <person name="Zakharycheva A.P."/>
            <person name="Boueva O.V."/>
            <person name="Ariskina E.V."/>
            <person name="Hahnke R.L."/>
            <person name="Bunk B."/>
            <person name="Sproer C."/>
            <person name="Schumann P."/>
            <person name="Evtushenko L.I."/>
            <person name="Kublanov I.V."/>
        </authorList>
    </citation>
    <scope>NUCLEOTIDE SEQUENCE</scope>
    <source>
        <strain evidence="3">DSM 106290</strain>
    </source>
</reference>
<dbReference type="EMBL" id="CP070496">
    <property type="protein sequence ID" value="QSB05924.1"/>
    <property type="molecule type" value="Genomic_DNA"/>
</dbReference>
<feature type="domain" description="YdbS-like PH" evidence="2">
    <location>
        <begin position="79"/>
        <end position="153"/>
    </location>
</feature>
<organism evidence="3 4">
    <name type="scientific">Natronoglycomyces albus</name>
    <dbReference type="NCBI Taxonomy" id="2811108"/>
    <lineage>
        <taxon>Bacteria</taxon>
        <taxon>Bacillati</taxon>
        <taxon>Actinomycetota</taxon>
        <taxon>Actinomycetes</taxon>
        <taxon>Glycomycetales</taxon>
        <taxon>Glycomycetaceae</taxon>
        <taxon>Natronoglycomyces</taxon>
    </lineage>
</organism>
<feature type="transmembrane region" description="Helical" evidence="1">
    <location>
        <begin position="25"/>
        <end position="46"/>
    </location>
</feature>
<evidence type="ECO:0000256" key="1">
    <source>
        <dbReference type="SAM" id="Phobius"/>
    </source>
</evidence>
<sequence length="177" mass="20416">MGYPDNMLTREEDVKLHTHPHWKEVFLPVIWFVVFILVAAILIYLVPNDWEVSLWLQMGIGLVFTAIIVWLSVIPYINWQTTHYVLTNRRIMWRTGIVRRNSTAIPLSRVNTVSFEQNIVERLLGFGTLKIESASNEGVIELIDVPKVDSVKAMIYQLAEDDRTHQRTANQGVDEGI</sequence>
<feature type="transmembrane region" description="Helical" evidence="1">
    <location>
        <begin position="58"/>
        <end position="79"/>
    </location>
</feature>
<keyword evidence="1" id="KW-0472">Membrane</keyword>
<dbReference type="PANTHER" id="PTHR37938:SF1">
    <property type="entry name" value="BLL0215 PROTEIN"/>
    <property type="match status" value="1"/>
</dbReference>
<evidence type="ECO:0000313" key="3">
    <source>
        <dbReference type="EMBL" id="QSB05924.1"/>
    </source>
</evidence>
<accession>A0A895XKS3</accession>
<dbReference type="InterPro" id="IPR005182">
    <property type="entry name" value="YdbS-like_PH"/>
</dbReference>
<proteinExistence type="predicted"/>
<keyword evidence="1" id="KW-0812">Transmembrane</keyword>
<keyword evidence="1" id="KW-1133">Transmembrane helix</keyword>
<dbReference type="KEGG" id="nav:JQS30_03080"/>
<dbReference type="PANTHER" id="PTHR37938">
    <property type="entry name" value="BLL0215 PROTEIN"/>
    <property type="match status" value="1"/>
</dbReference>